<evidence type="ECO:0000313" key="2">
    <source>
        <dbReference type="EMBL" id="KCV73038.1"/>
    </source>
</evidence>
<feature type="region of interest" description="Disordered" evidence="1">
    <location>
        <begin position="1052"/>
        <end position="1118"/>
    </location>
</feature>
<feature type="region of interest" description="Disordered" evidence="1">
    <location>
        <begin position="935"/>
        <end position="995"/>
    </location>
</feature>
<feature type="region of interest" description="Disordered" evidence="1">
    <location>
        <begin position="443"/>
        <end position="470"/>
    </location>
</feature>
<name>A0A058ZGI0_FONAL</name>
<feature type="compositionally biased region" description="Basic and acidic residues" evidence="1">
    <location>
        <begin position="658"/>
        <end position="669"/>
    </location>
</feature>
<accession>A0A058ZGI0</accession>
<feature type="compositionally biased region" description="Low complexity" evidence="1">
    <location>
        <begin position="157"/>
        <end position="174"/>
    </location>
</feature>
<feature type="region of interest" description="Disordered" evidence="1">
    <location>
        <begin position="566"/>
        <end position="598"/>
    </location>
</feature>
<gene>
    <name evidence="2" type="ORF">H696_00586</name>
</gene>
<reference evidence="2" key="1">
    <citation type="submission" date="2013-04" db="EMBL/GenBank/DDBJ databases">
        <title>The Genome Sequence of Fonticula alba ATCC 38817.</title>
        <authorList>
            <consortium name="The Broad Institute Genomics Platform"/>
            <person name="Russ C."/>
            <person name="Cuomo C."/>
            <person name="Burger G."/>
            <person name="Gray M.W."/>
            <person name="Holland P.W.H."/>
            <person name="King N."/>
            <person name="Lang F.B.F."/>
            <person name="Roger A.J."/>
            <person name="Ruiz-Trillo I."/>
            <person name="Brown M."/>
            <person name="Walker B."/>
            <person name="Young S."/>
            <person name="Zeng Q."/>
            <person name="Gargeya S."/>
            <person name="Fitzgerald M."/>
            <person name="Haas B."/>
            <person name="Abouelleil A."/>
            <person name="Allen A.W."/>
            <person name="Alvarado L."/>
            <person name="Arachchi H.M."/>
            <person name="Berlin A.M."/>
            <person name="Chapman S.B."/>
            <person name="Gainer-Dewar J."/>
            <person name="Goldberg J."/>
            <person name="Griggs A."/>
            <person name="Gujja S."/>
            <person name="Hansen M."/>
            <person name="Howarth C."/>
            <person name="Imamovic A."/>
            <person name="Ireland A."/>
            <person name="Larimer J."/>
            <person name="McCowan C."/>
            <person name="Murphy C."/>
            <person name="Pearson M."/>
            <person name="Poon T.W."/>
            <person name="Priest M."/>
            <person name="Roberts A."/>
            <person name="Saif S."/>
            <person name="Shea T."/>
            <person name="Sisk P."/>
            <person name="Sykes S."/>
            <person name="Wortman J."/>
            <person name="Nusbaum C."/>
            <person name="Birren B."/>
        </authorList>
    </citation>
    <scope>NUCLEOTIDE SEQUENCE [LARGE SCALE GENOMIC DNA]</scope>
    <source>
        <strain evidence="2">ATCC 38817</strain>
    </source>
</reference>
<feature type="compositionally biased region" description="Polar residues" evidence="1">
    <location>
        <begin position="569"/>
        <end position="587"/>
    </location>
</feature>
<dbReference type="GeneID" id="20525311"/>
<feature type="compositionally biased region" description="Low complexity" evidence="1">
    <location>
        <begin position="1093"/>
        <end position="1111"/>
    </location>
</feature>
<feature type="compositionally biased region" description="Low complexity" evidence="1">
    <location>
        <begin position="1060"/>
        <end position="1072"/>
    </location>
</feature>
<feature type="compositionally biased region" description="Gly residues" evidence="1">
    <location>
        <begin position="841"/>
        <end position="850"/>
    </location>
</feature>
<proteinExistence type="predicted"/>
<feature type="compositionally biased region" description="Low complexity" evidence="1">
    <location>
        <begin position="874"/>
        <end position="891"/>
    </location>
</feature>
<evidence type="ECO:0000256" key="1">
    <source>
        <dbReference type="SAM" id="MobiDB-lite"/>
    </source>
</evidence>
<feature type="region of interest" description="Disordered" evidence="1">
    <location>
        <begin position="1"/>
        <end position="26"/>
    </location>
</feature>
<feature type="region of interest" description="Disordered" evidence="1">
    <location>
        <begin position="766"/>
        <end position="907"/>
    </location>
</feature>
<dbReference type="AlphaFoldDB" id="A0A058ZGI0"/>
<organism evidence="2">
    <name type="scientific">Fonticula alba</name>
    <name type="common">Slime mold</name>
    <dbReference type="NCBI Taxonomy" id="691883"/>
    <lineage>
        <taxon>Eukaryota</taxon>
        <taxon>Rotosphaerida</taxon>
        <taxon>Fonticulaceae</taxon>
        <taxon>Fonticula</taxon>
    </lineage>
</organism>
<evidence type="ECO:0000313" key="3">
    <source>
        <dbReference type="Proteomes" id="UP000030693"/>
    </source>
</evidence>
<feature type="region of interest" description="Disordered" evidence="1">
    <location>
        <begin position="111"/>
        <end position="178"/>
    </location>
</feature>
<keyword evidence="3" id="KW-1185">Reference proteome</keyword>
<sequence length="1132" mass="115801">MSDDACISAPGYQQAPLSRPHQTGLPPPISQLRLVSVFQTLDNPSLHFHAGLTGTPGLRRPSCDSLADQTPAISLEMVSLSTTDSPRLAPVSSSNRALLAVTQSPRSALLSVVMDPVTRRPRSHSTGNGGRAGAPPPPSAPAGPRRSQSEGSLPLPGAGSTTATATTTTTTTGSRIHLVPSESLRTLLHQSVNPADSQLTICPPGARDFGSSLSLGPSDGDDLRHASRADAIPAMDAGPGSLATPAGAPLAGIRLHRPLPQGSAETLVGSSDNGLRYYAQYLGHPHLHESQQHFGQPNPEDDTAIAAIQLTPVSTEQLHHLLANRPTEGDQRLFISPADRRRGSLFFCRQQVDFDHSSGLQPSLLSLYYRQAARAETLVAGFDPRGSPLGGVSTPAYGGPRCVVTPPALRDEPEVDVRVTRFAGAPSEDDPMVDMAATIIPGGMWPAQAPPPSGGDGSSKDHGPAQPEGLVLPVPPTLVPTAIPPRLLPVAPSRAGSTMGHSSSGEALEDSFGFLSASDDGLTLTSDSSLLFTDLLPLEGSGADVDPVPAVRQFQRTLHLARSGLLQGSPGSLNIDSDGSLTPTSPASPMLPQVPHGGAMLTTSASELRAPGMRPEPVTAVSAVSGASAAASMPGPFLLTSRLGELVNETPADSPIEDVSRQRPADRRPRAGPLSPLQSTQPAAKDAVPSPSLLVLTQPTRCASLQDEELFGVEPAPLTGYDPLRTVFALPDPGDLLATATPVAMSPMSPTAVHSDARSTYSTATTATEHSGAGGSHYSLLIGETGPDEMALPSSSTSHDLILAPPAGLRSPGIGTKPATRPPTTRPPGEDHGAALHRGGAEAGGGGGGPSLLRSKSLGQAAGGGGAGMPGDRSAATAAPATATSSKAWSAGVQPSPKSRRSSTWSVQDLSDQACQCPTPIPLQTDLLFNYHQQHNTASAGGGGPAAASPAPGPPPATRPDDLPPATGRLLGASASTGSLTLRRRSADPSAGPAAMAGLPAARAAGGQCCICLGTILPTPRTDGHPLAHLSEGASVGSKYTLRRRRRESLLSGAAGTHASGGLSLDGSDLDLTGVGDPTGRRYSSRRGSLTGLSPDPDLDTGSSDDSGDLSSGDKPKMLRRLAKRMSVLLKM</sequence>
<protein>
    <submittedName>
        <fullName evidence="2">Uncharacterized protein</fullName>
    </submittedName>
</protein>
<dbReference type="EMBL" id="KB932201">
    <property type="protein sequence ID" value="KCV73038.1"/>
    <property type="molecule type" value="Genomic_DNA"/>
</dbReference>
<dbReference type="RefSeq" id="XP_009492739.1">
    <property type="nucleotide sequence ID" value="XM_009494464.1"/>
</dbReference>
<dbReference type="Proteomes" id="UP000030693">
    <property type="component" value="Unassembled WGS sequence"/>
</dbReference>
<feature type="region of interest" description="Disordered" evidence="1">
    <location>
        <begin position="648"/>
        <end position="689"/>
    </location>
</feature>